<evidence type="ECO:0000313" key="2">
    <source>
        <dbReference type="EMBL" id="SDQ25227.1"/>
    </source>
</evidence>
<organism evidence="2 3">
    <name type="scientific">Carnobacterium viridans</name>
    <dbReference type="NCBI Taxonomy" id="174587"/>
    <lineage>
        <taxon>Bacteria</taxon>
        <taxon>Bacillati</taxon>
        <taxon>Bacillota</taxon>
        <taxon>Bacilli</taxon>
        <taxon>Lactobacillales</taxon>
        <taxon>Carnobacteriaceae</taxon>
        <taxon>Carnobacterium</taxon>
    </lineage>
</organism>
<evidence type="ECO:0000256" key="1">
    <source>
        <dbReference type="SAM" id="Phobius"/>
    </source>
</evidence>
<dbReference type="Proteomes" id="UP000199481">
    <property type="component" value="Unassembled WGS sequence"/>
</dbReference>
<protein>
    <recommendedName>
        <fullName evidence="4">DUF3592 domain-containing protein</fullName>
    </recommendedName>
</protein>
<dbReference type="AlphaFoldDB" id="A0A1H0ZCS1"/>
<keyword evidence="1" id="KW-0812">Transmembrane</keyword>
<dbReference type="RefSeq" id="WP_143019108.1">
    <property type="nucleotide sequence ID" value="NZ_CP084916.1"/>
</dbReference>
<dbReference type="EMBL" id="FNJW01000008">
    <property type="protein sequence ID" value="SDQ25227.1"/>
    <property type="molecule type" value="Genomic_DNA"/>
</dbReference>
<keyword evidence="1" id="KW-1133">Transmembrane helix</keyword>
<evidence type="ECO:0000313" key="3">
    <source>
        <dbReference type="Proteomes" id="UP000199481"/>
    </source>
</evidence>
<proteinExistence type="predicted"/>
<gene>
    <name evidence="2" type="ORF">SAMN04487752_1447</name>
</gene>
<feature type="transmembrane region" description="Helical" evidence="1">
    <location>
        <begin position="6"/>
        <end position="26"/>
    </location>
</feature>
<accession>A0A1H0ZCS1</accession>
<dbReference type="OrthoDB" id="2225958at2"/>
<name>A0A1H0ZCS1_9LACT</name>
<keyword evidence="1" id="KW-0472">Membrane</keyword>
<sequence>MVVLKFWLSLGLFALVLIFMFVAFLLKKRDKKKLVNCTSKTSGEVYGYEARGNGLFYPLVKFEVDGKSYKGKLVYRGIIVKAATVYGEAEVIGDKFAPTLRVKRNPRISFNPLEKEIPRGSVLDVYYNPEDPEENYVQRYVKSILSQIFFYGAVYLIIMGIFLYLVV</sequence>
<keyword evidence="3" id="KW-1185">Reference proteome</keyword>
<feature type="transmembrane region" description="Helical" evidence="1">
    <location>
        <begin position="148"/>
        <end position="166"/>
    </location>
</feature>
<reference evidence="3" key="1">
    <citation type="submission" date="2016-10" db="EMBL/GenBank/DDBJ databases">
        <authorList>
            <person name="Varghese N."/>
            <person name="Submissions S."/>
        </authorList>
    </citation>
    <scope>NUCLEOTIDE SEQUENCE [LARGE SCALE GENOMIC DNA]</scope>
    <source>
        <strain evidence="3">MPL-11</strain>
    </source>
</reference>
<evidence type="ECO:0008006" key="4">
    <source>
        <dbReference type="Google" id="ProtNLM"/>
    </source>
</evidence>